<gene>
    <name evidence="2" type="ORF">LCPAC202_01850</name>
</gene>
<feature type="compositionally biased region" description="Low complexity" evidence="1">
    <location>
        <begin position="40"/>
        <end position="52"/>
    </location>
</feature>
<feature type="region of interest" description="Disordered" evidence="1">
    <location>
        <begin position="1"/>
        <end position="52"/>
    </location>
</feature>
<organism evidence="2">
    <name type="scientific">Pithovirus LCPAC202</name>
    <dbReference type="NCBI Taxonomy" id="2506592"/>
    <lineage>
        <taxon>Viruses</taxon>
        <taxon>Pithoviruses</taxon>
    </lineage>
</organism>
<proteinExistence type="predicted"/>
<feature type="compositionally biased region" description="Basic and acidic residues" evidence="1">
    <location>
        <begin position="23"/>
        <end position="38"/>
    </location>
</feature>
<accession>A0A481Z951</accession>
<dbReference type="EMBL" id="MK500515">
    <property type="protein sequence ID" value="QBK91211.1"/>
    <property type="molecule type" value="Genomic_DNA"/>
</dbReference>
<sequence length="409" mass="46936">MKTKYDARKSRKKSGKNVNSIQDVHHEGSNISKSDRSLSHKNIISSSSGKKINSSPEIVEINIAKKPINTKQRKNPGVISRRDKIIRRRRSKKNDSVSRYSQSEITGLFPYLLNSIRESKSPEEEFYFNCFPLRPHKLGKKLGSSSRLGKAQPQIVNRIIYTLNLPENQIPQISDNEPHFIPSVSPFVIFGQKNDPTEIQVLTIDDVSKINITKEEIGNEPLYSMKQERKPPKQLIPISKMLKEKSGLGPEIIDLDQSLHGLRIRDFESDGSIWSARNSVRELLTEVIGPYKIPSKSPRKLPVIKPKIKQKQIKNDPVEEKPEKKLKSILKAPTPRFYYDRMKDNPDDSMVHDIKQIKNMENIKEITPIPYKITTTDLTDSWNRWETPSNHLSERRIHVDKLIEGIGDG</sequence>
<evidence type="ECO:0000256" key="1">
    <source>
        <dbReference type="SAM" id="MobiDB-lite"/>
    </source>
</evidence>
<name>A0A481Z951_9VIRU</name>
<protein>
    <submittedName>
        <fullName evidence="2">Uncharacterized protein</fullName>
    </submittedName>
</protein>
<evidence type="ECO:0000313" key="2">
    <source>
        <dbReference type="EMBL" id="QBK91211.1"/>
    </source>
</evidence>
<reference evidence="2" key="1">
    <citation type="journal article" date="2019" name="MBio">
        <title>Virus Genomes from Deep Sea Sediments Expand the Ocean Megavirome and Support Independent Origins of Viral Gigantism.</title>
        <authorList>
            <person name="Backstrom D."/>
            <person name="Yutin N."/>
            <person name="Jorgensen S.L."/>
            <person name="Dharamshi J."/>
            <person name="Homa F."/>
            <person name="Zaremba-Niedwiedzka K."/>
            <person name="Spang A."/>
            <person name="Wolf Y.I."/>
            <person name="Koonin E.V."/>
            <person name="Ettema T.J."/>
        </authorList>
    </citation>
    <scope>NUCLEOTIDE SEQUENCE</scope>
</reference>